<dbReference type="InterPro" id="IPR003793">
    <property type="entry name" value="UPF0166"/>
</dbReference>
<dbReference type="InterPro" id="IPR015867">
    <property type="entry name" value="N-reg_PII/ATP_PRibTrfase_C"/>
</dbReference>
<dbReference type="InterPro" id="IPR011322">
    <property type="entry name" value="N-reg_PII-like_a/b"/>
</dbReference>
<dbReference type="SUPFAM" id="SSF54913">
    <property type="entry name" value="GlnB-like"/>
    <property type="match status" value="3"/>
</dbReference>
<dbReference type="PANTHER" id="PTHR35983:SF1">
    <property type="entry name" value="UPF0166 PROTEIN TM_0021"/>
    <property type="match status" value="1"/>
</dbReference>
<gene>
    <name evidence="2" type="ORF">MDUV_25510</name>
</gene>
<name>A0A7I7K2H6_9MYCO</name>
<dbReference type="PANTHER" id="PTHR35983">
    <property type="entry name" value="UPF0166 PROTEIN TM_0021"/>
    <property type="match status" value="1"/>
</dbReference>
<dbReference type="RefSeq" id="WP_098002862.1">
    <property type="nucleotide sequence ID" value="NZ_AP022563.1"/>
</dbReference>
<dbReference type="OrthoDB" id="9795599at2"/>
<reference evidence="2 3" key="1">
    <citation type="journal article" date="2019" name="Emerg. Microbes Infect.">
        <title>Comprehensive subspecies identification of 175 nontuberculous mycobacteria species based on 7547 genomic profiles.</title>
        <authorList>
            <person name="Matsumoto Y."/>
            <person name="Kinjo T."/>
            <person name="Motooka D."/>
            <person name="Nabeya D."/>
            <person name="Jung N."/>
            <person name="Uechi K."/>
            <person name="Horii T."/>
            <person name="Iida T."/>
            <person name="Fujita J."/>
            <person name="Nakamura S."/>
        </authorList>
    </citation>
    <scope>NUCLEOTIDE SEQUENCE [LARGE SCALE GENOMIC DNA]</scope>
    <source>
        <strain evidence="2 3">JCM 6396</strain>
    </source>
</reference>
<organism evidence="2 3">
    <name type="scientific">Mycolicibacterium duvalii</name>
    <dbReference type="NCBI Taxonomy" id="39688"/>
    <lineage>
        <taxon>Bacteria</taxon>
        <taxon>Bacillati</taxon>
        <taxon>Actinomycetota</taxon>
        <taxon>Actinomycetes</taxon>
        <taxon>Mycobacteriales</taxon>
        <taxon>Mycobacteriaceae</taxon>
        <taxon>Mycolicibacterium</taxon>
    </lineage>
</organism>
<dbReference type="Pfam" id="PF02641">
    <property type="entry name" value="DUF190"/>
    <property type="match status" value="3"/>
</dbReference>
<protein>
    <submittedName>
        <fullName evidence="2">Uncharacterized protein</fullName>
    </submittedName>
</protein>
<evidence type="ECO:0000256" key="1">
    <source>
        <dbReference type="ARBA" id="ARBA00010554"/>
    </source>
</evidence>
<dbReference type="EMBL" id="AP022563">
    <property type="protein sequence ID" value="BBX17691.1"/>
    <property type="molecule type" value="Genomic_DNA"/>
</dbReference>
<accession>A0A7I7K2H6</accession>
<sequence>MTGELMTLTARFAERDRRNGRFLIEEMLAMCEQLGVATSIALRGIGGFGPTHVARSDRALTLSEDPPAVLIALDSEDVMRGLADEVAMMIRRGVVTLQRDRPRPDLPADAVVRVSLYLGRRHRVAGNPGHVAVCAALHRLGFTAAEVLLGVDGTIGGRRRRAHFIGRNADVPLRISAVGTVPQLDAARAELLAQLPAAPITVDPVVVCRSAGNALAPIPEPNESGYLKLIVRTAEDTLYDGRPIHRGLITRLMAAGHVGGATSVRGIWGYLNGEAPHGDRFLSLTRHVPVVTSIVDTAESIARSFPIVEELTGSGGLVTCEPVDAAVSRDDGRSRGRLGPAG</sequence>
<dbReference type="Gene3D" id="3.30.70.120">
    <property type="match status" value="3"/>
</dbReference>
<comment type="similarity">
    <text evidence="1">Belongs to the UPF0166 family.</text>
</comment>
<proteinExistence type="inferred from homology"/>
<dbReference type="Proteomes" id="UP000467006">
    <property type="component" value="Chromosome"/>
</dbReference>
<evidence type="ECO:0000313" key="2">
    <source>
        <dbReference type="EMBL" id="BBX17691.1"/>
    </source>
</evidence>
<keyword evidence="3" id="KW-1185">Reference proteome</keyword>
<evidence type="ECO:0000313" key="3">
    <source>
        <dbReference type="Proteomes" id="UP000467006"/>
    </source>
</evidence>
<dbReference type="AlphaFoldDB" id="A0A7I7K2H6"/>
<dbReference type="KEGG" id="mdu:MDUV_25510"/>